<evidence type="ECO:0000313" key="4">
    <source>
        <dbReference type="Proteomes" id="UP001354971"/>
    </source>
</evidence>
<dbReference type="EMBL" id="JAZDRP010000001">
    <property type="protein sequence ID" value="MEE2525146.1"/>
    <property type="molecule type" value="Genomic_DNA"/>
</dbReference>
<accession>A0ABU7LMK2</accession>
<feature type="domain" description="Phasin" evidence="2">
    <location>
        <begin position="109"/>
        <end position="207"/>
    </location>
</feature>
<feature type="compositionally biased region" description="Basic and acidic residues" evidence="1">
    <location>
        <begin position="13"/>
        <end position="23"/>
    </location>
</feature>
<gene>
    <name evidence="3" type="primary">phaP</name>
    <name evidence="3" type="ORF">V0U79_02125</name>
</gene>
<dbReference type="Proteomes" id="UP001354971">
    <property type="component" value="Unassembled WGS sequence"/>
</dbReference>
<protein>
    <submittedName>
        <fullName evidence="3">TIGR01841 family phasin</fullName>
    </submittedName>
</protein>
<dbReference type="Pfam" id="PF09361">
    <property type="entry name" value="Phasin_2"/>
    <property type="match status" value="1"/>
</dbReference>
<proteinExistence type="predicted"/>
<dbReference type="InterPro" id="IPR018968">
    <property type="entry name" value="Phasin"/>
</dbReference>
<feature type="compositionally biased region" description="Basic residues" evidence="1">
    <location>
        <begin position="25"/>
        <end position="37"/>
    </location>
</feature>
<feature type="compositionally biased region" description="Basic residues" evidence="1">
    <location>
        <begin position="46"/>
        <end position="65"/>
    </location>
</feature>
<dbReference type="NCBIfam" id="TIGR01841">
    <property type="entry name" value="phasin"/>
    <property type="match status" value="1"/>
</dbReference>
<evidence type="ECO:0000259" key="2">
    <source>
        <dbReference type="Pfam" id="PF09361"/>
    </source>
</evidence>
<evidence type="ECO:0000256" key="1">
    <source>
        <dbReference type="SAM" id="MobiDB-lite"/>
    </source>
</evidence>
<dbReference type="RefSeq" id="WP_330197809.1">
    <property type="nucleotide sequence ID" value="NZ_JAZDRP010000001.1"/>
</dbReference>
<keyword evidence="4" id="KW-1185">Reference proteome</keyword>
<feature type="region of interest" description="Disordered" evidence="1">
    <location>
        <begin position="1"/>
        <end position="72"/>
    </location>
</feature>
<dbReference type="InterPro" id="IPR010127">
    <property type="entry name" value="Phasin_subfam-1"/>
</dbReference>
<sequence>MTEEITKPAAEAAKTEAKVDTAKKPVARKAPAKRAARKAAPVAKKTAVKTAKKKPARKPAKAKSSPKKDVKIMTNAQTTAVNETIEKMTAAGNEAFKEGFEKSLKSVNEINAYAKENVDAVIASATAAGKNAETLNANAVAYAKTSMESAVAATKALTTAKSVQDMIEVQTDFVKSSMDLFLAELNKTSDLYAGAVKEVSKPINDRFAASVEMVQSAR</sequence>
<organism evidence="3 4">
    <name type="scientific">Hyphobacterium lacteum</name>
    <dbReference type="NCBI Taxonomy" id="3116575"/>
    <lineage>
        <taxon>Bacteria</taxon>
        <taxon>Pseudomonadati</taxon>
        <taxon>Pseudomonadota</taxon>
        <taxon>Alphaproteobacteria</taxon>
        <taxon>Maricaulales</taxon>
        <taxon>Maricaulaceae</taxon>
        <taxon>Hyphobacterium</taxon>
    </lineage>
</organism>
<comment type="caution">
    <text evidence="3">The sequence shown here is derived from an EMBL/GenBank/DDBJ whole genome shotgun (WGS) entry which is preliminary data.</text>
</comment>
<evidence type="ECO:0000313" key="3">
    <source>
        <dbReference type="EMBL" id="MEE2525146.1"/>
    </source>
</evidence>
<reference evidence="3 4" key="1">
    <citation type="submission" date="2024-01" db="EMBL/GenBank/DDBJ databases">
        <title>Hyphobacterium bacterium isolated from marine sediment.</title>
        <authorList>
            <person name="Zhao S."/>
        </authorList>
    </citation>
    <scope>NUCLEOTIDE SEQUENCE [LARGE SCALE GENOMIC DNA]</scope>
    <source>
        <strain evidence="4">HN65</strain>
    </source>
</reference>
<name>A0ABU7LMK2_9PROT</name>